<dbReference type="Proteomes" id="UP001642720">
    <property type="component" value="Unassembled WGS sequence"/>
</dbReference>
<dbReference type="Pfam" id="PF03798">
    <property type="entry name" value="TRAM_LAG1_CLN8"/>
    <property type="match status" value="1"/>
</dbReference>
<dbReference type="SMART" id="SM00724">
    <property type="entry name" value="TLC"/>
    <property type="match status" value="1"/>
</dbReference>
<feature type="region of interest" description="Disordered" evidence="10">
    <location>
        <begin position="1"/>
        <end position="65"/>
    </location>
</feature>
<evidence type="ECO:0000256" key="6">
    <source>
        <dbReference type="ARBA" id="ARBA00022989"/>
    </source>
</evidence>
<dbReference type="GeneID" id="300581735"/>
<dbReference type="InterPro" id="IPR006634">
    <property type="entry name" value="TLC-dom"/>
</dbReference>
<keyword evidence="5" id="KW-0256">Endoplasmic reticulum</keyword>
<keyword evidence="8" id="KW-0325">Glycoprotein</keyword>
<keyword evidence="14" id="KW-1185">Reference proteome</keyword>
<dbReference type="PANTHER" id="PTHR12560:SF11">
    <property type="entry name" value="CERAMIDE SYNTHASE LAC1-RELATED"/>
    <property type="match status" value="1"/>
</dbReference>
<evidence type="ECO:0000256" key="3">
    <source>
        <dbReference type="ARBA" id="ARBA00022679"/>
    </source>
</evidence>
<dbReference type="RefSeq" id="XP_073554206.1">
    <property type="nucleotide sequence ID" value="XM_073707285.1"/>
</dbReference>
<accession>A0ABY2GRU2</accession>
<feature type="compositionally biased region" description="Polar residues" evidence="10">
    <location>
        <begin position="10"/>
        <end position="19"/>
    </location>
</feature>
<evidence type="ECO:0000256" key="7">
    <source>
        <dbReference type="ARBA" id="ARBA00023136"/>
    </source>
</evidence>
<feature type="transmembrane region" description="Helical" evidence="11">
    <location>
        <begin position="260"/>
        <end position="278"/>
    </location>
</feature>
<dbReference type="PANTHER" id="PTHR12560">
    <property type="entry name" value="LONGEVITY ASSURANCE FACTOR 1 LAG1"/>
    <property type="match status" value="1"/>
</dbReference>
<evidence type="ECO:0000256" key="8">
    <source>
        <dbReference type="ARBA" id="ARBA00023180"/>
    </source>
</evidence>
<dbReference type="InterPro" id="IPR016439">
    <property type="entry name" value="Lag1/Lac1-like"/>
</dbReference>
<comment type="similarity">
    <text evidence="2">Belongs to the sphingosine N-acyltransferase family.</text>
</comment>
<evidence type="ECO:0000256" key="10">
    <source>
        <dbReference type="SAM" id="MobiDB-lite"/>
    </source>
</evidence>
<keyword evidence="4 9" id="KW-0812">Transmembrane</keyword>
<comment type="caution">
    <text evidence="13">The sequence shown here is derived from an EMBL/GenBank/DDBJ whole genome shotgun (WGS) entry which is preliminary data.</text>
</comment>
<feature type="transmembrane region" description="Helical" evidence="11">
    <location>
        <begin position="141"/>
        <end position="164"/>
    </location>
</feature>
<gene>
    <name evidence="13" type="ORF">CCMA1212_010233</name>
</gene>
<feature type="compositionally biased region" description="Polar residues" evidence="10">
    <location>
        <begin position="41"/>
        <end position="52"/>
    </location>
</feature>
<feature type="transmembrane region" description="Helical" evidence="11">
    <location>
        <begin position="230"/>
        <end position="248"/>
    </location>
</feature>
<evidence type="ECO:0000313" key="13">
    <source>
        <dbReference type="EMBL" id="TFA98004.1"/>
    </source>
</evidence>
<feature type="transmembrane region" description="Helical" evidence="11">
    <location>
        <begin position="185"/>
        <end position="210"/>
    </location>
</feature>
<name>A0ABY2GRU2_9HYPO</name>
<protein>
    <submittedName>
        <fullName evidence="13">Sphingosine N-acyltransferase lac1</fullName>
    </submittedName>
</protein>
<evidence type="ECO:0000256" key="5">
    <source>
        <dbReference type="ARBA" id="ARBA00022824"/>
    </source>
</evidence>
<feature type="transmembrane region" description="Helical" evidence="11">
    <location>
        <begin position="310"/>
        <end position="329"/>
    </location>
</feature>
<evidence type="ECO:0000313" key="14">
    <source>
        <dbReference type="Proteomes" id="UP001642720"/>
    </source>
</evidence>
<evidence type="ECO:0000256" key="11">
    <source>
        <dbReference type="SAM" id="Phobius"/>
    </source>
</evidence>
<evidence type="ECO:0000256" key="9">
    <source>
        <dbReference type="PROSITE-ProRule" id="PRU00205"/>
    </source>
</evidence>
<evidence type="ECO:0000256" key="1">
    <source>
        <dbReference type="ARBA" id="ARBA00004477"/>
    </source>
</evidence>
<feature type="transmembrane region" description="Helical" evidence="11">
    <location>
        <begin position="82"/>
        <end position="100"/>
    </location>
</feature>
<feature type="domain" description="TLC" evidence="12">
    <location>
        <begin position="176"/>
        <end position="392"/>
    </location>
</feature>
<keyword evidence="3" id="KW-0808">Transferase</keyword>
<evidence type="ECO:0000259" key="12">
    <source>
        <dbReference type="PROSITE" id="PS50922"/>
    </source>
</evidence>
<dbReference type="PROSITE" id="PS50922">
    <property type="entry name" value="TLC"/>
    <property type="match status" value="1"/>
</dbReference>
<evidence type="ECO:0000256" key="2">
    <source>
        <dbReference type="ARBA" id="ARBA00009808"/>
    </source>
</evidence>
<reference evidence="13 14" key="1">
    <citation type="submission" date="2018-01" db="EMBL/GenBank/DDBJ databases">
        <title>Genome characterization of the sugarcane-associated fungus Trichoderma ghanense CCMA-1212 and their application in lignocelulose bioconversion.</title>
        <authorList>
            <person name="Steindorff A.S."/>
            <person name="Mendes T.D."/>
            <person name="Vilela E.S.D."/>
            <person name="Rodrigues D.S."/>
            <person name="Formighieri E.F."/>
            <person name="Melo I.S."/>
            <person name="Favaro L.C.L."/>
        </authorList>
    </citation>
    <scope>NUCLEOTIDE SEQUENCE [LARGE SCALE GENOMIC DNA]</scope>
    <source>
        <strain evidence="13 14">CCMA-1212</strain>
    </source>
</reference>
<dbReference type="PIRSF" id="PIRSF005225">
    <property type="entry name" value="LAG1_LAC1"/>
    <property type="match status" value="1"/>
</dbReference>
<dbReference type="EMBL" id="PPTA01000024">
    <property type="protein sequence ID" value="TFA98004.1"/>
    <property type="molecule type" value="Genomic_DNA"/>
</dbReference>
<feature type="transmembrane region" description="Helical" evidence="11">
    <location>
        <begin position="359"/>
        <end position="384"/>
    </location>
</feature>
<proteinExistence type="inferred from homology"/>
<feature type="region of interest" description="Disordered" evidence="10">
    <location>
        <begin position="400"/>
        <end position="432"/>
    </location>
</feature>
<comment type="subcellular location">
    <subcellularLocation>
        <location evidence="1">Endoplasmic reticulum membrane</location>
        <topology evidence="1">Multi-pass membrane protein</topology>
    </subcellularLocation>
</comment>
<sequence>MPRLDAAPLLSSSQTNASPNPRRRQHHQQQQQQQHQHQKQSSGPPDITTTDSPLPRLSTDRKKRRKARSLLRRLARFSARNTWAIPLALLASFGAAYAVHPAESNPVHHFIFLSYRQPNPLAQAHDDPTLPPHYGKGLWDLAFVAFYTVVLSFSREFLMQELLIPLGRRHGIKSRGKQQRFAEQMYTAIYFSLMGPAGVYVMSRSPVWYFHTPGMYEAFPHRSHEACFKFYYLFQAAYWAQQGIVMLLGFEKPRKDYKELVAHHVVTLALIGLSYRFHFTHMGIAVYITHDVSDVFLALSKSLHYIDSPLVVPVYVCNILVWCYLRHYINLRILYSVLTEFRTVGPYELDWETQQYKCWISNAITFVLLASLQALNLFWLYCLLRSMYKFLVYRIKKDDRSESSGDDEEDEGQGQAEPLVPTGVEKPADGSS</sequence>
<evidence type="ECO:0000256" key="4">
    <source>
        <dbReference type="ARBA" id="ARBA00022692"/>
    </source>
</evidence>
<keyword evidence="6 11" id="KW-1133">Transmembrane helix</keyword>
<keyword evidence="7 9" id="KW-0472">Membrane</keyword>
<organism evidence="13 14">
    <name type="scientific">Trichoderma ghanense</name>
    <dbReference type="NCBI Taxonomy" id="65468"/>
    <lineage>
        <taxon>Eukaryota</taxon>
        <taxon>Fungi</taxon>
        <taxon>Dikarya</taxon>
        <taxon>Ascomycota</taxon>
        <taxon>Pezizomycotina</taxon>
        <taxon>Sordariomycetes</taxon>
        <taxon>Hypocreomycetidae</taxon>
        <taxon>Hypocreales</taxon>
        <taxon>Hypocreaceae</taxon>
        <taxon>Trichoderma</taxon>
    </lineage>
</organism>